<feature type="region of interest" description="Disordered" evidence="1">
    <location>
        <begin position="42"/>
        <end position="84"/>
    </location>
</feature>
<accession>A0A7S3MZ07</accession>
<dbReference type="AlphaFoldDB" id="A0A7S3MZ07"/>
<protein>
    <submittedName>
        <fullName evidence="2">Uncharacterized protein</fullName>
    </submittedName>
</protein>
<evidence type="ECO:0000313" key="2">
    <source>
        <dbReference type="EMBL" id="CAE0325532.1"/>
    </source>
</evidence>
<proteinExistence type="predicted"/>
<reference evidence="2" key="1">
    <citation type="submission" date="2021-01" db="EMBL/GenBank/DDBJ databases">
        <authorList>
            <person name="Corre E."/>
            <person name="Pelletier E."/>
            <person name="Niang G."/>
            <person name="Scheremetjew M."/>
            <person name="Finn R."/>
            <person name="Kale V."/>
            <person name="Holt S."/>
            <person name="Cochrane G."/>
            <person name="Meng A."/>
            <person name="Brown T."/>
            <person name="Cohen L."/>
        </authorList>
    </citation>
    <scope>NUCLEOTIDE SEQUENCE</scope>
    <source>
        <strain evidence="2">S3</strain>
    </source>
</reference>
<feature type="region of interest" description="Disordered" evidence="1">
    <location>
        <begin position="1"/>
        <end position="29"/>
    </location>
</feature>
<name>A0A7S3MZ07_9SPIT</name>
<evidence type="ECO:0000256" key="1">
    <source>
        <dbReference type="SAM" id="MobiDB-lite"/>
    </source>
</evidence>
<organism evidence="2">
    <name type="scientific">Strombidium inclinatum</name>
    <dbReference type="NCBI Taxonomy" id="197538"/>
    <lineage>
        <taxon>Eukaryota</taxon>
        <taxon>Sar</taxon>
        <taxon>Alveolata</taxon>
        <taxon>Ciliophora</taxon>
        <taxon>Intramacronucleata</taxon>
        <taxon>Spirotrichea</taxon>
        <taxon>Oligotrichia</taxon>
        <taxon>Strombidiidae</taxon>
        <taxon>Strombidium</taxon>
    </lineage>
</organism>
<gene>
    <name evidence="2" type="ORF">SINC0208_LOCUS6157</name>
</gene>
<dbReference type="EMBL" id="HBIH01015221">
    <property type="protein sequence ID" value="CAE0325532.1"/>
    <property type="molecule type" value="Transcribed_RNA"/>
</dbReference>
<feature type="region of interest" description="Disordered" evidence="1">
    <location>
        <begin position="171"/>
        <end position="206"/>
    </location>
</feature>
<feature type="compositionally biased region" description="Basic and acidic residues" evidence="1">
    <location>
        <begin position="50"/>
        <end position="59"/>
    </location>
</feature>
<sequence length="206" mass="22648">MPAPAKTTLHVPEPPRLGKRHDRESLGNDEFAFARKTISDWVDNESWPEDEAKPKKTRESGAISYKIQKLGSESSQGSPLTPKFGEKKLSLKKSIFQCLGDGAWEDGPMAQGCKSRTPSLGGEEMFTQLRKNTQDTIATRELSPLKEEFPTSSKKVASFFGADFRAVPFNLDDEESDGASSNGNNNPEPEPASQVKKSAKAILFNE</sequence>
<feature type="compositionally biased region" description="Low complexity" evidence="1">
    <location>
        <begin position="178"/>
        <end position="193"/>
    </location>
</feature>